<dbReference type="AlphaFoldDB" id="A0A9P4HP25"/>
<accession>A0A9P4HP25</accession>
<dbReference type="InterPro" id="IPR017941">
    <property type="entry name" value="Rieske_2Fe-2S"/>
</dbReference>
<comment type="caution">
    <text evidence="8">The sequence shown here is derived from an EMBL/GenBank/DDBJ whole genome shotgun (WGS) entry which is preliminary data.</text>
</comment>
<feature type="compositionally biased region" description="Basic and acidic residues" evidence="6">
    <location>
        <begin position="359"/>
        <end position="371"/>
    </location>
</feature>
<gene>
    <name evidence="8" type="ORF">K490DRAFT_3843</name>
</gene>
<evidence type="ECO:0000313" key="8">
    <source>
        <dbReference type="EMBL" id="KAF2084322.1"/>
    </source>
</evidence>
<keyword evidence="3" id="KW-0560">Oxidoreductase</keyword>
<sequence length="371" mass="41750">LQVDKPPTQLYYGEKVPYEPAKVASSPEVTSEPAFPDGWWKTDTAYSLQRRAIISKQWIYITHTSHFAKPGDYHTFSIAQYPIFLIQGKDNAIRAFHNVCRHRAYTVATKTSGSSTVLGCRYHGWSYNTRGRLVKAPQFEDISGFDRSQNSLFEIHCITTKQGFVFVNLDSGGDVEEMDCRGIETLAKTWRVSARSTPVGRFEVEKSVDWKTAGSTQRYPPNSASTIPELYLSSIKELFSRQPGQEAHYSFDKFSIASFHVLPASAVWYTLSILPLAAGKTVVRGEVYSDSKRVQTANSVEAITKIVEAEIEALLNEAGNYEGGNTENTDRIYITISAALHHHIKQERTVGKEIYPASREPRKSERYDKAD</sequence>
<evidence type="ECO:0000313" key="9">
    <source>
        <dbReference type="Proteomes" id="UP000799776"/>
    </source>
</evidence>
<evidence type="ECO:0000256" key="5">
    <source>
        <dbReference type="ARBA" id="ARBA00023014"/>
    </source>
</evidence>
<keyword evidence="4" id="KW-0408">Iron</keyword>
<dbReference type="PRINTS" id="PR00090">
    <property type="entry name" value="RNGDIOXGNASE"/>
</dbReference>
<proteinExistence type="predicted"/>
<keyword evidence="5" id="KW-0411">Iron-sulfur</keyword>
<feature type="non-terminal residue" evidence="8">
    <location>
        <position position="1"/>
    </location>
</feature>
<organism evidence="8 9">
    <name type="scientific">Saccharata proteae CBS 121410</name>
    <dbReference type="NCBI Taxonomy" id="1314787"/>
    <lineage>
        <taxon>Eukaryota</taxon>
        <taxon>Fungi</taxon>
        <taxon>Dikarya</taxon>
        <taxon>Ascomycota</taxon>
        <taxon>Pezizomycotina</taxon>
        <taxon>Dothideomycetes</taxon>
        <taxon>Dothideomycetes incertae sedis</taxon>
        <taxon>Botryosphaeriales</taxon>
        <taxon>Saccharataceae</taxon>
        <taxon>Saccharata</taxon>
    </lineage>
</organism>
<dbReference type="GO" id="GO:0046872">
    <property type="term" value="F:metal ion binding"/>
    <property type="evidence" value="ECO:0007669"/>
    <property type="project" value="UniProtKB-KW"/>
</dbReference>
<dbReference type="PANTHER" id="PTHR43756:SF6">
    <property type="entry name" value="CLUSTER-BINDING PROTEIN, PUTATIVE (AFU_ORTHOLOGUE AFUA_6G03920)-RELATED"/>
    <property type="match status" value="1"/>
</dbReference>
<evidence type="ECO:0000256" key="3">
    <source>
        <dbReference type="ARBA" id="ARBA00023002"/>
    </source>
</evidence>
<dbReference type="Proteomes" id="UP000799776">
    <property type="component" value="Unassembled WGS sequence"/>
</dbReference>
<dbReference type="InterPro" id="IPR001663">
    <property type="entry name" value="Rng_hydr_dOase-A"/>
</dbReference>
<dbReference type="OrthoDB" id="426882at2759"/>
<reference evidence="8" key="1">
    <citation type="journal article" date="2020" name="Stud. Mycol.">
        <title>101 Dothideomycetes genomes: a test case for predicting lifestyles and emergence of pathogens.</title>
        <authorList>
            <person name="Haridas S."/>
            <person name="Albert R."/>
            <person name="Binder M."/>
            <person name="Bloem J."/>
            <person name="Labutti K."/>
            <person name="Salamov A."/>
            <person name="Andreopoulos B."/>
            <person name="Baker S."/>
            <person name="Barry K."/>
            <person name="Bills G."/>
            <person name="Bluhm B."/>
            <person name="Cannon C."/>
            <person name="Castanera R."/>
            <person name="Culley D."/>
            <person name="Daum C."/>
            <person name="Ezra D."/>
            <person name="Gonzalez J."/>
            <person name="Henrissat B."/>
            <person name="Kuo A."/>
            <person name="Liang C."/>
            <person name="Lipzen A."/>
            <person name="Lutzoni F."/>
            <person name="Magnuson J."/>
            <person name="Mondo S."/>
            <person name="Nolan M."/>
            <person name="Ohm R."/>
            <person name="Pangilinan J."/>
            <person name="Park H.-J."/>
            <person name="Ramirez L."/>
            <person name="Alfaro M."/>
            <person name="Sun H."/>
            <person name="Tritt A."/>
            <person name="Yoshinaga Y."/>
            <person name="Zwiers L.-H."/>
            <person name="Turgeon B."/>
            <person name="Goodwin S."/>
            <person name="Spatafora J."/>
            <person name="Crous P."/>
            <person name="Grigoriev I."/>
        </authorList>
    </citation>
    <scope>NUCLEOTIDE SEQUENCE</scope>
    <source>
        <strain evidence="8">CBS 121410</strain>
    </source>
</reference>
<dbReference type="InterPro" id="IPR036922">
    <property type="entry name" value="Rieske_2Fe-2S_sf"/>
</dbReference>
<dbReference type="GO" id="GO:0051537">
    <property type="term" value="F:2 iron, 2 sulfur cluster binding"/>
    <property type="evidence" value="ECO:0007669"/>
    <property type="project" value="UniProtKB-KW"/>
</dbReference>
<dbReference type="Pfam" id="PF00355">
    <property type="entry name" value="Rieske"/>
    <property type="match status" value="1"/>
</dbReference>
<keyword evidence="9" id="KW-1185">Reference proteome</keyword>
<dbReference type="SUPFAM" id="SSF50022">
    <property type="entry name" value="ISP domain"/>
    <property type="match status" value="1"/>
</dbReference>
<dbReference type="Gene3D" id="2.102.10.10">
    <property type="entry name" value="Rieske [2Fe-2S] iron-sulphur domain"/>
    <property type="match status" value="1"/>
</dbReference>
<name>A0A9P4HP25_9PEZI</name>
<evidence type="ECO:0000259" key="7">
    <source>
        <dbReference type="PROSITE" id="PS51296"/>
    </source>
</evidence>
<dbReference type="GO" id="GO:0016491">
    <property type="term" value="F:oxidoreductase activity"/>
    <property type="evidence" value="ECO:0007669"/>
    <property type="project" value="UniProtKB-KW"/>
</dbReference>
<evidence type="ECO:0000256" key="2">
    <source>
        <dbReference type="ARBA" id="ARBA00022723"/>
    </source>
</evidence>
<dbReference type="PROSITE" id="PS51296">
    <property type="entry name" value="RIESKE"/>
    <property type="match status" value="1"/>
</dbReference>
<keyword evidence="1" id="KW-0001">2Fe-2S</keyword>
<dbReference type="CDD" id="cd03469">
    <property type="entry name" value="Rieske_RO_Alpha_N"/>
    <property type="match status" value="1"/>
</dbReference>
<protein>
    <submittedName>
        <fullName evidence="8">ISP domain-containing protein</fullName>
    </submittedName>
</protein>
<feature type="domain" description="Rieske" evidence="7">
    <location>
        <begin position="60"/>
        <end position="145"/>
    </location>
</feature>
<evidence type="ECO:0000256" key="4">
    <source>
        <dbReference type="ARBA" id="ARBA00023004"/>
    </source>
</evidence>
<feature type="non-terminal residue" evidence="8">
    <location>
        <position position="371"/>
    </location>
</feature>
<feature type="region of interest" description="Disordered" evidence="6">
    <location>
        <begin position="350"/>
        <end position="371"/>
    </location>
</feature>
<evidence type="ECO:0000256" key="1">
    <source>
        <dbReference type="ARBA" id="ARBA00022714"/>
    </source>
</evidence>
<dbReference type="EMBL" id="ML978743">
    <property type="protein sequence ID" value="KAF2084322.1"/>
    <property type="molecule type" value="Genomic_DNA"/>
</dbReference>
<keyword evidence="2" id="KW-0479">Metal-binding</keyword>
<evidence type="ECO:0000256" key="6">
    <source>
        <dbReference type="SAM" id="MobiDB-lite"/>
    </source>
</evidence>
<dbReference type="PANTHER" id="PTHR43756">
    <property type="entry name" value="CHOLINE MONOOXYGENASE, CHLOROPLASTIC"/>
    <property type="match status" value="1"/>
</dbReference>